<evidence type="ECO:0000313" key="6">
    <source>
        <dbReference type="Proteomes" id="UP000181942"/>
    </source>
</evidence>
<dbReference type="RefSeq" id="WP_079174714.1">
    <property type="nucleotide sequence ID" value="NZ_FONR01000048.1"/>
</dbReference>
<dbReference type="Pfam" id="PF07729">
    <property type="entry name" value="FCD"/>
    <property type="match status" value="1"/>
</dbReference>
<dbReference type="GO" id="GO:0003700">
    <property type="term" value="F:DNA-binding transcription factor activity"/>
    <property type="evidence" value="ECO:0007669"/>
    <property type="project" value="InterPro"/>
</dbReference>
<dbReference type="PANTHER" id="PTHR43537:SF5">
    <property type="entry name" value="UXU OPERON TRANSCRIPTIONAL REGULATOR"/>
    <property type="match status" value="1"/>
</dbReference>
<dbReference type="Gene3D" id="1.10.10.10">
    <property type="entry name" value="Winged helix-like DNA-binding domain superfamily/Winged helix DNA-binding domain"/>
    <property type="match status" value="1"/>
</dbReference>
<dbReference type="SMART" id="SM00345">
    <property type="entry name" value="HTH_GNTR"/>
    <property type="match status" value="1"/>
</dbReference>
<dbReference type="Pfam" id="PF00392">
    <property type="entry name" value="GntR"/>
    <property type="match status" value="1"/>
</dbReference>
<dbReference type="EMBL" id="FONR01000048">
    <property type="protein sequence ID" value="SFH13913.1"/>
    <property type="molecule type" value="Genomic_DNA"/>
</dbReference>
<reference evidence="5 6" key="1">
    <citation type="submission" date="2016-10" db="EMBL/GenBank/DDBJ databases">
        <authorList>
            <person name="de Groot N.N."/>
        </authorList>
    </citation>
    <scope>NUCLEOTIDE SEQUENCE [LARGE SCALE GENOMIC DNA]</scope>
    <source>
        <strain evidence="5 6">OK461</strain>
    </source>
</reference>
<protein>
    <submittedName>
        <fullName evidence="5">DNA-binding transcriptional regulator, FadR family</fullName>
    </submittedName>
</protein>
<keyword evidence="2 5" id="KW-0238">DNA-binding</keyword>
<dbReference type="SMART" id="SM00895">
    <property type="entry name" value="FCD"/>
    <property type="match status" value="1"/>
</dbReference>
<dbReference type="PROSITE" id="PS50949">
    <property type="entry name" value="HTH_GNTR"/>
    <property type="match status" value="1"/>
</dbReference>
<evidence type="ECO:0000313" key="5">
    <source>
        <dbReference type="EMBL" id="SFH13913.1"/>
    </source>
</evidence>
<proteinExistence type="predicted"/>
<dbReference type="Proteomes" id="UP000181942">
    <property type="component" value="Unassembled WGS sequence"/>
</dbReference>
<dbReference type="Gene3D" id="1.20.120.530">
    <property type="entry name" value="GntR ligand-binding domain-like"/>
    <property type="match status" value="1"/>
</dbReference>
<dbReference type="InterPro" id="IPR000524">
    <property type="entry name" value="Tscrpt_reg_HTH_GntR"/>
</dbReference>
<keyword evidence="3" id="KW-0804">Transcription</keyword>
<sequence length="228" mass="25041">MHPVRPAERPHEAVASQLRDAILSGQFRPGERLPIERELGERFAVSRSTVRQALLILDQMGLVRVRSGVGGGPFVTHETLPAAIAAFENVLAVDPASVAEFARAKLVLEPVVSAMAAESITEDQIAELEANIAVARSGLERGDQITDVMIDFHSILVNSTGNRFLALIVELMGRALQRLPDMPDTDPWQLLAEHEEMVDALRRHDVEEVRALTAAHAVGIWRQVIDSR</sequence>
<dbReference type="SUPFAM" id="SSF48008">
    <property type="entry name" value="GntR ligand-binding domain-like"/>
    <property type="match status" value="1"/>
</dbReference>
<gene>
    <name evidence="5" type="ORF">SAMN02787118_14824</name>
</gene>
<feature type="domain" description="HTH gntR-type" evidence="4">
    <location>
        <begin position="8"/>
        <end position="78"/>
    </location>
</feature>
<evidence type="ECO:0000256" key="1">
    <source>
        <dbReference type="ARBA" id="ARBA00023015"/>
    </source>
</evidence>
<evidence type="ECO:0000259" key="4">
    <source>
        <dbReference type="PROSITE" id="PS50949"/>
    </source>
</evidence>
<accession>A0A1I2XK91</accession>
<dbReference type="InterPro" id="IPR036388">
    <property type="entry name" value="WH-like_DNA-bd_sf"/>
</dbReference>
<organism evidence="5 6">
    <name type="scientific">Streptomyces mirabilis</name>
    <dbReference type="NCBI Taxonomy" id="68239"/>
    <lineage>
        <taxon>Bacteria</taxon>
        <taxon>Bacillati</taxon>
        <taxon>Actinomycetota</taxon>
        <taxon>Actinomycetes</taxon>
        <taxon>Kitasatosporales</taxon>
        <taxon>Streptomycetaceae</taxon>
        <taxon>Streptomyces</taxon>
    </lineage>
</organism>
<dbReference type="SUPFAM" id="SSF46785">
    <property type="entry name" value="Winged helix' DNA-binding domain"/>
    <property type="match status" value="1"/>
</dbReference>
<dbReference type="OrthoDB" id="4535513at2"/>
<dbReference type="AlphaFoldDB" id="A0A1I2XK91"/>
<name>A0A1I2XK91_9ACTN</name>
<evidence type="ECO:0000256" key="2">
    <source>
        <dbReference type="ARBA" id="ARBA00023125"/>
    </source>
</evidence>
<dbReference type="InterPro" id="IPR011711">
    <property type="entry name" value="GntR_C"/>
</dbReference>
<dbReference type="GO" id="GO:0003677">
    <property type="term" value="F:DNA binding"/>
    <property type="evidence" value="ECO:0007669"/>
    <property type="project" value="UniProtKB-KW"/>
</dbReference>
<dbReference type="InterPro" id="IPR036390">
    <property type="entry name" value="WH_DNA-bd_sf"/>
</dbReference>
<dbReference type="CDD" id="cd07377">
    <property type="entry name" value="WHTH_GntR"/>
    <property type="match status" value="1"/>
</dbReference>
<dbReference type="InterPro" id="IPR008920">
    <property type="entry name" value="TF_FadR/GntR_C"/>
</dbReference>
<dbReference type="PANTHER" id="PTHR43537">
    <property type="entry name" value="TRANSCRIPTIONAL REGULATOR, GNTR FAMILY"/>
    <property type="match status" value="1"/>
</dbReference>
<keyword evidence="1" id="KW-0805">Transcription regulation</keyword>
<dbReference type="PRINTS" id="PR00035">
    <property type="entry name" value="HTHGNTR"/>
</dbReference>
<evidence type="ECO:0000256" key="3">
    <source>
        <dbReference type="ARBA" id="ARBA00023163"/>
    </source>
</evidence>